<evidence type="ECO:0000256" key="1">
    <source>
        <dbReference type="ARBA" id="ARBA00022723"/>
    </source>
</evidence>
<dbReference type="PROSITE" id="PS50048">
    <property type="entry name" value="ZN2_CY6_FUNGAL_2"/>
    <property type="match status" value="1"/>
</dbReference>
<reference evidence="5" key="1">
    <citation type="submission" date="2023-06" db="EMBL/GenBank/DDBJ databases">
        <title>Genome-scale phylogeny and comparative genomics of the fungal order Sordariales.</title>
        <authorList>
            <consortium name="Lawrence Berkeley National Laboratory"/>
            <person name="Hensen N."/>
            <person name="Bonometti L."/>
            <person name="Westerberg I."/>
            <person name="Brannstrom I.O."/>
            <person name="Guillou S."/>
            <person name="Cros-Aarteil S."/>
            <person name="Calhoun S."/>
            <person name="Haridas S."/>
            <person name="Kuo A."/>
            <person name="Mondo S."/>
            <person name="Pangilinan J."/>
            <person name="Riley R."/>
            <person name="Labutti K."/>
            <person name="Andreopoulos B."/>
            <person name="Lipzen A."/>
            <person name="Chen C."/>
            <person name="Yanf M."/>
            <person name="Daum C."/>
            <person name="Ng V."/>
            <person name="Clum A."/>
            <person name="Steindorff A."/>
            <person name="Ohm R."/>
            <person name="Martin F."/>
            <person name="Silar P."/>
            <person name="Natvig D."/>
            <person name="Lalanne C."/>
            <person name="Gautier V."/>
            <person name="Ament-Velasquez S.L."/>
            <person name="Kruys A."/>
            <person name="Hutchinson M.I."/>
            <person name="Powell A.J."/>
            <person name="Barry K."/>
            <person name="Miller A.N."/>
            <person name="Grigoriev I.V."/>
            <person name="Debuchy R."/>
            <person name="Gladieux P."/>
            <person name="Thoren M.H."/>
            <person name="Johannesson H."/>
        </authorList>
    </citation>
    <scope>NUCLEOTIDE SEQUENCE</scope>
    <source>
        <strain evidence="5">PSN4</strain>
    </source>
</reference>
<feature type="compositionally biased region" description="Low complexity" evidence="3">
    <location>
        <begin position="742"/>
        <end position="753"/>
    </location>
</feature>
<dbReference type="InterPro" id="IPR050987">
    <property type="entry name" value="AtrR-like"/>
</dbReference>
<dbReference type="EMBL" id="MU839839">
    <property type="protein sequence ID" value="KAK1752761.1"/>
    <property type="molecule type" value="Genomic_DNA"/>
</dbReference>
<sequence>MPQQARPPKRPSDAGDSPSEGSPGPKVKLPRLERGTGPEHFSSVVKSKLQSYTRTGQACDRCKVRKIRCDAHPGGCGHCRNQGLECLSTDRVTGRTERRGYVHQLESEKNEMLEHIRELHKFLHTNYGVEVRPWEYPNYSVYRVAFDARGNEVPVTQVGPWQKVGALWIKNDGLEKMSRPASAIVHRYESRPTDSYLGVSADRAPLSSIKGTTLSILGTTIDIASFDAPDMDEPPPGTPIGSPLYNKSVMAFLQSILSVNPRPESVDLPSRQDAFTYAEWYFLMVSPFLPILHKPSFLELLTRIYDDTSYKASVAEMVIVHMVFATIYLQYGVRNREEPEKHAQLNEFSNKHYHWSLSKFFDLAISQTTTAVQALAMIVSHTRNFPKPGCSSTIAHFALMKAVELNFHRAVKHPEGQTTLDSEIRKRSFWAILAVMVTLNGRLGRPMPMTSQEFDVDFPIAIPDEYLTEEGITDMSKIGHCDYHVGIMAYKVVPLYIDMFSNIYAVRRDPNKYVEVVYELEARMKQFRDSIPEDLMVEKCKASNQVFALYTQAYIHEFSLCLRHPSVCMTDDPKFCAENTRICEDSAKKLLGVVNALLKVKSLDTTWYQLAVYIAAMFSTLVAHWERRATATADEIATLRADMTLWLNIVAEIGRLMGTGTRLANEVSAIVERTINWIEHDMNHKAGSPTAQGLVKQPPVSPFQQTPVNPKSPSSASPMPTASDAAGDARNPDANGGTFYDPTSGPTGSSYPPLNYGDQVGAPESQQLGSNGVGSAYGSAEAGALMYSSAPSVPAAAVSGINPIEQAAMATNPLIAFASQATQQVGGQGAEDWRHAQLLSQNSGKTWNEWTAAMADSHMQDRYSANALLTLGSSKPSDVGVVGDAATQAEGLAAATSHASQWPLLLFHEPSP</sequence>
<dbReference type="InterPro" id="IPR036864">
    <property type="entry name" value="Zn2-C6_fun-type_DNA-bd_sf"/>
</dbReference>
<dbReference type="PANTHER" id="PTHR46910">
    <property type="entry name" value="TRANSCRIPTION FACTOR PDR1"/>
    <property type="match status" value="1"/>
</dbReference>
<dbReference type="PROSITE" id="PS00463">
    <property type="entry name" value="ZN2_CY6_FUNGAL_1"/>
    <property type="match status" value="1"/>
</dbReference>
<dbReference type="GO" id="GO:0008270">
    <property type="term" value="F:zinc ion binding"/>
    <property type="evidence" value="ECO:0007669"/>
    <property type="project" value="InterPro"/>
</dbReference>
<feature type="region of interest" description="Disordered" evidence="3">
    <location>
        <begin position="686"/>
        <end position="773"/>
    </location>
</feature>
<evidence type="ECO:0000259" key="4">
    <source>
        <dbReference type="PROSITE" id="PS50048"/>
    </source>
</evidence>
<dbReference type="AlphaFoldDB" id="A0AAJ0B6U7"/>
<dbReference type="SUPFAM" id="SSF57701">
    <property type="entry name" value="Zn2/Cys6 DNA-binding domain"/>
    <property type="match status" value="1"/>
</dbReference>
<dbReference type="InterPro" id="IPR007219">
    <property type="entry name" value="XnlR_reg_dom"/>
</dbReference>
<dbReference type="Pfam" id="PF00172">
    <property type="entry name" value="Zn_clus"/>
    <property type="match status" value="1"/>
</dbReference>
<dbReference type="SMART" id="SM00066">
    <property type="entry name" value="GAL4"/>
    <property type="match status" value="1"/>
</dbReference>
<evidence type="ECO:0000256" key="3">
    <source>
        <dbReference type="SAM" id="MobiDB-lite"/>
    </source>
</evidence>
<dbReference type="GO" id="GO:0006351">
    <property type="term" value="P:DNA-templated transcription"/>
    <property type="evidence" value="ECO:0007669"/>
    <property type="project" value="InterPro"/>
</dbReference>
<keyword evidence="1" id="KW-0479">Metal-binding</keyword>
<protein>
    <submittedName>
        <fullName evidence="5">Transcriptional activator protein acu-15</fullName>
    </submittedName>
</protein>
<dbReference type="GO" id="GO:0003677">
    <property type="term" value="F:DNA binding"/>
    <property type="evidence" value="ECO:0007669"/>
    <property type="project" value="InterPro"/>
</dbReference>
<dbReference type="GO" id="GO:0000981">
    <property type="term" value="F:DNA-binding transcription factor activity, RNA polymerase II-specific"/>
    <property type="evidence" value="ECO:0007669"/>
    <property type="project" value="InterPro"/>
</dbReference>
<gene>
    <name evidence="5" type="ORF">QBC47DRAFT_389222</name>
</gene>
<accession>A0AAJ0B6U7</accession>
<evidence type="ECO:0000256" key="2">
    <source>
        <dbReference type="ARBA" id="ARBA00023242"/>
    </source>
</evidence>
<feature type="region of interest" description="Disordered" evidence="3">
    <location>
        <begin position="1"/>
        <end position="46"/>
    </location>
</feature>
<name>A0AAJ0B6U7_9PEZI</name>
<keyword evidence="2" id="KW-0539">Nucleus</keyword>
<dbReference type="CDD" id="cd12148">
    <property type="entry name" value="fungal_TF_MHR"/>
    <property type="match status" value="1"/>
</dbReference>
<dbReference type="Gene3D" id="4.10.240.10">
    <property type="entry name" value="Zn(2)-C6 fungal-type DNA-binding domain"/>
    <property type="match status" value="1"/>
</dbReference>
<dbReference type="InterPro" id="IPR001138">
    <property type="entry name" value="Zn2Cys6_DnaBD"/>
</dbReference>
<keyword evidence="6" id="KW-1185">Reference proteome</keyword>
<dbReference type="PANTHER" id="PTHR46910:SF4">
    <property type="entry name" value="ZN(2)-C6 FUNGAL-TYPE DOMAIN-CONTAINING PROTEIN"/>
    <property type="match status" value="1"/>
</dbReference>
<evidence type="ECO:0000313" key="6">
    <source>
        <dbReference type="Proteomes" id="UP001239445"/>
    </source>
</evidence>
<comment type="caution">
    <text evidence="5">The sequence shown here is derived from an EMBL/GenBank/DDBJ whole genome shotgun (WGS) entry which is preliminary data.</text>
</comment>
<dbReference type="CDD" id="cd00067">
    <property type="entry name" value="GAL4"/>
    <property type="match status" value="1"/>
</dbReference>
<dbReference type="Proteomes" id="UP001239445">
    <property type="component" value="Unassembled WGS sequence"/>
</dbReference>
<feature type="domain" description="Zn(2)-C6 fungal-type" evidence="4">
    <location>
        <begin position="58"/>
        <end position="86"/>
    </location>
</feature>
<feature type="compositionally biased region" description="Low complexity" evidence="3">
    <location>
        <begin position="711"/>
        <end position="726"/>
    </location>
</feature>
<proteinExistence type="predicted"/>
<evidence type="ECO:0000313" key="5">
    <source>
        <dbReference type="EMBL" id="KAK1752761.1"/>
    </source>
</evidence>
<dbReference type="Pfam" id="PF04082">
    <property type="entry name" value="Fungal_trans"/>
    <property type="match status" value="1"/>
</dbReference>
<organism evidence="5 6">
    <name type="scientific">Echria macrotheca</name>
    <dbReference type="NCBI Taxonomy" id="438768"/>
    <lineage>
        <taxon>Eukaryota</taxon>
        <taxon>Fungi</taxon>
        <taxon>Dikarya</taxon>
        <taxon>Ascomycota</taxon>
        <taxon>Pezizomycotina</taxon>
        <taxon>Sordariomycetes</taxon>
        <taxon>Sordariomycetidae</taxon>
        <taxon>Sordariales</taxon>
        <taxon>Schizotheciaceae</taxon>
        <taxon>Echria</taxon>
    </lineage>
</organism>